<keyword evidence="2" id="KW-1185">Reference proteome</keyword>
<name>A0A2H4P6W4_9CAUD</name>
<reference evidence="1 2" key="1">
    <citation type="submission" date="2017-09" db="EMBL/GenBank/DDBJ databases">
        <authorList>
            <person name="Ehlers B."/>
            <person name="Leendertz F.H."/>
        </authorList>
    </citation>
    <scope>NUCLEOTIDE SEQUENCE [LARGE SCALE GENOMIC DNA]</scope>
</reference>
<proteinExistence type="predicted"/>
<protein>
    <submittedName>
        <fullName evidence="1">Uncharacterized protein</fullName>
    </submittedName>
</protein>
<dbReference type="Proteomes" id="UP000241090">
    <property type="component" value="Segment"/>
</dbReference>
<gene>
    <name evidence="1" type="ORF">CNR33_00069</name>
</gene>
<evidence type="ECO:0000313" key="1">
    <source>
        <dbReference type="EMBL" id="ATW57915.1"/>
    </source>
</evidence>
<dbReference type="EMBL" id="MG018926">
    <property type="protein sequence ID" value="ATW57915.1"/>
    <property type="molecule type" value="Genomic_DNA"/>
</dbReference>
<organism evidence="1 2">
    <name type="scientific">Pseudomonas phage tabernarius</name>
    <dbReference type="NCBI Taxonomy" id="2048978"/>
    <lineage>
        <taxon>Viruses</taxon>
        <taxon>Duplodnaviria</taxon>
        <taxon>Heunggongvirae</taxon>
        <taxon>Uroviricota</taxon>
        <taxon>Caudoviricetes</taxon>
        <taxon>Lindbergviridae</taxon>
        <taxon>Tabernariusvirus</taxon>
        <taxon>Tabernariusvirus tabernarius</taxon>
    </lineage>
</organism>
<evidence type="ECO:0000313" key="2">
    <source>
        <dbReference type="Proteomes" id="UP000241090"/>
    </source>
</evidence>
<sequence>MAKYKANEIMLWRVMRLDKSGRNVPARSLDHKADWLWHRLKWAWGVISGRYDVVDWEENESTDYE</sequence>
<accession>A0A2H4P6W4</accession>